<name>A0ACB9QX98_9MYRT</name>
<dbReference type="Proteomes" id="UP001057402">
    <property type="component" value="Chromosome 5"/>
</dbReference>
<evidence type="ECO:0000313" key="2">
    <source>
        <dbReference type="Proteomes" id="UP001057402"/>
    </source>
</evidence>
<accession>A0ACB9QX98</accession>
<dbReference type="EMBL" id="CM042884">
    <property type="protein sequence ID" value="KAI4370802.1"/>
    <property type="molecule type" value="Genomic_DNA"/>
</dbReference>
<protein>
    <submittedName>
        <fullName evidence="1">Uncharacterized protein</fullName>
    </submittedName>
</protein>
<reference evidence="2" key="1">
    <citation type="journal article" date="2023" name="Front. Plant Sci.">
        <title>Chromosomal-level genome assembly of Melastoma candidum provides insights into trichome evolution.</title>
        <authorList>
            <person name="Zhong Y."/>
            <person name="Wu W."/>
            <person name="Sun C."/>
            <person name="Zou P."/>
            <person name="Liu Y."/>
            <person name="Dai S."/>
            <person name="Zhou R."/>
        </authorList>
    </citation>
    <scope>NUCLEOTIDE SEQUENCE [LARGE SCALE GENOMIC DNA]</scope>
</reference>
<keyword evidence="2" id="KW-1185">Reference proteome</keyword>
<gene>
    <name evidence="1" type="ORF">MLD38_019112</name>
</gene>
<organism evidence="1 2">
    <name type="scientific">Melastoma candidum</name>
    <dbReference type="NCBI Taxonomy" id="119954"/>
    <lineage>
        <taxon>Eukaryota</taxon>
        <taxon>Viridiplantae</taxon>
        <taxon>Streptophyta</taxon>
        <taxon>Embryophyta</taxon>
        <taxon>Tracheophyta</taxon>
        <taxon>Spermatophyta</taxon>
        <taxon>Magnoliopsida</taxon>
        <taxon>eudicotyledons</taxon>
        <taxon>Gunneridae</taxon>
        <taxon>Pentapetalae</taxon>
        <taxon>rosids</taxon>
        <taxon>malvids</taxon>
        <taxon>Myrtales</taxon>
        <taxon>Melastomataceae</taxon>
        <taxon>Melastomatoideae</taxon>
        <taxon>Melastomateae</taxon>
        <taxon>Melastoma</taxon>
    </lineage>
</organism>
<evidence type="ECO:0000313" key="1">
    <source>
        <dbReference type="EMBL" id="KAI4370802.1"/>
    </source>
</evidence>
<sequence>MPGSGLGFEVPGLDSRHGPVVGIEGDEGLVGPLLVNVVDDDEGLGDSFPWCTSTGTFLWTGLYLSKRGLLFSRSSSRYTYSTPFNARTIRMRRTKGLPQTSNNMRSSSIVLACPFLSLDCFCVGSWNNDPVLFI</sequence>
<comment type="caution">
    <text evidence="1">The sequence shown here is derived from an EMBL/GenBank/DDBJ whole genome shotgun (WGS) entry which is preliminary data.</text>
</comment>
<proteinExistence type="predicted"/>